<dbReference type="Gene3D" id="6.10.340.10">
    <property type="match status" value="1"/>
</dbReference>
<dbReference type="InterPro" id="IPR004089">
    <property type="entry name" value="MCPsignal_dom"/>
</dbReference>
<dbReference type="GO" id="GO:0005886">
    <property type="term" value="C:plasma membrane"/>
    <property type="evidence" value="ECO:0007669"/>
    <property type="project" value="UniProtKB-SubCell"/>
</dbReference>
<dbReference type="PROSITE" id="PS50111">
    <property type="entry name" value="CHEMOTAXIS_TRANSDUC_2"/>
    <property type="match status" value="1"/>
</dbReference>
<accession>A0A2R5EY29</accession>
<comment type="subcellular location">
    <subcellularLocation>
        <location evidence="1">Cell membrane</location>
    </subcellularLocation>
</comment>
<evidence type="ECO:0000256" key="3">
    <source>
        <dbReference type="ARBA" id="ARBA00023136"/>
    </source>
</evidence>
<evidence type="ECO:0000259" key="8">
    <source>
        <dbReference type="PROSITE" id="PS50111"/>
    </source>
</evidence>
<keyword evidence="4 6" id="KW-0807">Transducer</keyword>
<evidence type="ECO:0000256" key="4">
    <source>
        <dbReference type="ARBA" id="ARBA00023224"/>
    </source>
</evidence>
<evidence type="ECO:0000259" key="9">
    <source>
        <dbReference type="PROSITE" id="PS50885"/>
    </source>
</evidence>
<keyword evidence="3 7" id="KW-0472">Membrane</keyword>
<dbReference type="Pfam" id="PF00672">
    <property type="entry name" value="HAMP"/>
    <property type="match status" value="1"/>
</dbReference>
<feature type="transmembrane region" description="Helical" evidence="7">
    <location>
        <begin position="212"/>
        <end position="234"/>
    </location>
</feature>
<dbReference type="AlphaFoldDB" id="A0A2R5EY29"/>
<keyword evidence="7" id="KW-0812">Transmembrane</keyword>
<keyword evidence="7" id="KW-1133">Transmembrane helix</keyword>
<dbReference type="PANTHER" id="PTHR32089:SF112">
    <property type="entry name" value="LYSOZYME-LIKE PROTEIN-RELATED"/>
    <property type="match status" value="1"/>
</dbReference>
<gene>
    <name evidence="10" type="ORF">PAT3040_05804</name>
</gene>
<reference evidence="10 11" key="1">
    <citation type="submission" date="2017-08" db="EMBL/GenBank/DDBJ databases">
        <title>Substantial Increase in Enzyme Production by Combined Drug-Resistance Mutations in Paenibacillus agaridevorans.</title>
        <authorList>
            <person name="Tanaka Y."/>
            <person name="Funane K."/>
            <person name="Hosaka T."/>
            <person name="Shiwa Y."/>
            <person name="Fujita N."/>
            <person name="Miyazaki T."/>
            <person name="Yoshikawa H."/>
            <person name="Murakami K."/>
            <person name="Kasahara K."/>
            <person name="Inaoka T."/>
            <person name="Hiraga Y."/>
            <person name="Ochi K."/>
        </authorList>
    </citation>
    <scope>NUCLEOTIDE SEQUENCE [LARGE SCALE GENOMIC DNA]</scope>
    <source>
        <strain evidence="10 11">T-3040</strain>
    </source>
</reference>
<feature type="transmembrane region" description="Helical" evidence="7">
    <location>
        <begin position="20"/>
        <end position="47"/>
    </location>
</feature>
<comment type="caution">
    <text evidence="10">The sequence shown here is derived from an EMBL/GenBank/DDBJ whole genome shotgun (WGS) entry which is preliminary data.</text>
</comment>
<dbReference type="SMART" id="SM00283">
    <property type="entry name" value="MA"/>
    <property type="match status" value="1"/>
</dbReference>
<dbReference type="InterPro" id="IPR003660">
    <property type="entry name" value="HAMP_dom"/>
</dbReference>
<feature type="domain" description="HAMP" evidence="9">
    <location>
        <begin position="235"/>
        <end position="287"/>
    </location>
</feature>
<name>A0A2R5EY29_9BACL</name>
<dbReference type="Gene3D" id="1.10.287.950">
    <property type="entry name" value="Methyl-accepting chemotaxis protein"/>
    <property type="match status" value="1"/>
</dbReference>
<evidence type="ECO:0000256" key="5">
    <source>
        <dbReference type="ARBA" id="ARBA00029447"/>
    </source>
</evidence>
<sequence length="592" mass="63186">MELKLQVGCFDLFKWLKQKSLLATSSIVLSFLFLIIIAIMTTVMYLAQKEAAYHEFEQLGRTLRAQTQANLSVIEPMANAVNSGQPIPDNEGSITKSLLNGMTDDDTITNAYYFSAKTTSLNGAHQLYFLQISDSFGGPETLTAPYEAGSIIFNHFDEALSGKHGLSAPFEDGFGTWITYLAPILNVKGEPVAVFGIDFDYGKVEARMSTMLLRAVALGLIAAGLAIGIMIPLLRLAIRPLQNLRDNAKLAAGGDLTASVPVTNGNEIGQAAESFNEMIGSLRRLTINIQHSAREVGDSSLNLKETATQTAQATNEITESIQNVAIGTETQLISSQECQTAMTEMAVGIQRIAESSGVVSELAIDTAKLAAEGGIIIDRTTGQIERLEQHIIFAAESMRELNEYSNRIGDILSHISEVAGQTNLLALNASIEAARAGEHGNGFAVVATEIRKLAERSRESSEEIAEILQAISTRSGTLSNSLETSASEARECTSLAGGSGDSFRSILVAVEEVSSQVQEVSAASEQMSASSEQIAATLEELARIAQTSAGHSQQVAAASEEQLASVEEVAGAAEQLRTLASELNTAVSRFRV</sequence>
<protein>
    <submittedName>
        <fullName evidence="10">Methyl-accepting chemotaxis protein</fullName>
    </submittedName>
</protein>
<evidence type="ECO:0000313" key="11">
    <source>
        <dbReference type="Proteomes" id="UP000245202"/>
    </source>
</evidence>
<proteinExistence type="inferred from homology"/>
<dbReference type="CDD" id="cd06225">
    <property type="entry name" value="HAMP"/>
    <property type="match status" value="1"/>
</dbReference>
<dbReference type="Proteomes" id="UP000245202">
    <property type="component" value="Unassembled WGS sequence"/>
</dbReference>
<comment type="similarity">
    <text evidence="5">Belongs to the methyl-accepting chemotaxis (MCP) protein family.</text>
</comment>
<keyword evidence="11" id="KW-1185">Reference proteome</keyword>
<evidence type="ECO:0000256" key="7">
    <source>
        <dbReference type="SAM" id="Phobius"/>
    </source>
</evidence>
<keyword evidence="2" id="KW-1003">Cell membrane</keyword>
<dbReference type="PROSITE" id="PS50885">
    <property type="entry name" value="HAMP"/>
    <property type="match status" value="1"/>
</dbReference>
<dbReference type="SMART" id="SM00304">
    <property type="entry name" value="HAMP"/>
    <property type="match status" value="1"/>
</dbReference>
<dbReference type="CDD" id="cd11386">
    <property type="entry name" value="MCP_signal"/>
    <property type="match status" value="1"/>
</dbReference>
<feature type="domain" description="Methyl-accepting transducer" evidence="8">
    <location>
        <begin position="306"/>
        <end position="542"/>
    </location>
</feature>
<evidence type="ECO:0000256" key="6">
    <source>
        <dbReference type="PROSITE-ProRule" id="PRU00284"/>
    </source>
</evidence>
<dbReference type="SUPFAM" id="SSF58104">
    <property type="entry name" value="Methyl-accepting chemotaxis protein (MCP) signaling domain"/>
    <property type="match status" value="1"/>
</dbReference>
<dbReference type="EMBL" id="BDQX01000381">
    <property type="protein sequence ID" value="GBG11025.1"/>
    <property type="molecule type" value="Genomic_DNA"/>
</dbReference>
<evidence type="ECO:0000313" key="10">
    <source>
        <dbReference type="EMBL" id="GBG11025.1"/>
    </source>
</evidence>
<organism evidence="10 11">
    <name type="scientific">Paenibacillus agaridevorans</name>
    <dbReference type="NCBI Taxonomy" id="171404"/>
    <lineage>
        <taxon>Bacteria</taxon>
        <taxon>Bacillati</taxon>
        <taxon>Bacillota</taxon>
        <taxon>Bacilli</taxon>
        <taxon>Bacillales</taxon>
        <taxon>Paenibacillaceae</taxon>
        <taxon>Paenibacillus</taxon>
    </lineage>
</organism>
<dbReference type="GO" id="GO:0007165">
    <property type="term" value="P:signal transduction"/>
    <property type="evidence" value="ECO:0007669"/>
    <property type="project" value="UniProtKB-KW"/>
</dbReference>
<dbReference type="Pfam" id="PF00015">
    <property type="entry name" value="MCPsignal"/>
    <property type="match status" value="1"/>
</dbReference>
<dbReference type="PANTHER" id="PTHR32089">
    <property type="entry name" value="METHYL-ACCEPTING CHEMOTAXIS PROTEIN MCPB"/>
    <property type="match status" value="1"/>
</dbReference>
<evidence type="ECO:0000256" key="1">
    <source>
        <dbReference type="ARBA" id="ARBA00004236"/>
    </source>
</evidence>
<evidence type="ECO:0000256" key="2">
    <source>
        <dbReference type="ARBA" id="ARBA00022475"/>
    </source>
</evidence>